<organism evidence="2 4">
    <name type="scientific">Rotaria sordida</name>
    <dbReference type="NCBI Taxonomy" id="392033"/>
    <lineage>
        <taxon>Eukaryota</taxon>
        <taxon>Metazoa</taxon>
        <taxon>Spiralia</taxon>
        <taxon>Gnathifera</taxon>
        <taxon>Rotifera</taxon>
        <taxon>Eurotatoria</taxon>
        <taxon>Bdelloidea</taxon>
        <taxon>Philodinida</taxon>
        <taxon>Philodinidae</taxon>
        <taxon>Rotaria</taxon>
    </lineage>
</organism>
<dbReference type="Proteomes" id="UP000663854">
    <property type="component" value="Unassembled WGS sequence"/>
</dbReference>
<dbReference type="PANTHER" id="PTHR46580">
    <property type="entry name" value="SENSOR KINASE-RELATED"/>
    <property type="match status" value="1"/>
</dbReference>
<dbReference type="SUPFAM" id="SSF69318">
    <property type="entry name" value="Integrin alpha N-terminal domain"/>
    <property type="match status" value="4"/>
</dbReference>
<dbReference type="EMBL" id="CAJNOL010008205">
    <property type="protein sequence ID" value="CAF1634639.1"/>
    <property type="molecule type" value="Genomic_DNA"/>
</dbReference>
<evidence type="ECO:0000256" key="1">
    <source>
        <dbReference type="ARBA" id="ARBA00022729"/>
    </source>
</evidence>
<accession>A0A815NIZ2</accession>
<evidence type="ECO:0000313" key="2">
    <source>
        <dbReference type="EMBL" id="CAF1437145.1"/>
    </source>
</evidence>
<keyword evidence="1" id="KW-0732">Signal</keyword>
<evidence type="ECO:0000313" key="3">
    <source>
        <dbReference type="EMBL" id="CAF1634639.1"/>
    </source>
</evidence>
<dbReference type="EMBL" id="CAJNOH010006613">
    <property type="protein sequence ID" value="CAF1437145.1"/>
    <property type="molecule type" value="Genomic_DNA"/>
</dbReference>
<sequence length="1431" mass="154068">MFFVGTVCQMTFRRLTKSSISLSSHPHSVAVGDFNNDNQIDVVVTNSDSNTIGIFLANNDGTFANQQTYSTGSESHPYSISVSDFNNDNYLDIAVANYGTHNIGIFIGYGNGTFHNQKTISTDSSRPLFITIGDFNKDTHLDIIVANNGTNSIGIFSGDGQGSFQLQSTYSTGYDSLPCSLAVGDFNKDNQLDIAVANYGTDNICIFLGYGNGTFASPKTYTTTHNSKPSSIVVADFNNDKQLDIAVTHYGTGNISIFLDYANGTFASQSIYSISFESSPHFIAVGHFDKDSHLDLAVADSENDQIHIIRGYGNGRFATLTTYDSITGSRPIAVAVTDFDKDNQSDIVVANNGNNNILILIGYYSKPSTRIRNYFVGHDSHPSSLVLYDFNYDGKLDIAVNSHNILIFTGIGDGTFVRGEEYSTGNQSVLQYLCVGDLNNDNRIDIVVANVGRNCIDVLFGQDNGTFSTIVTFSTGDSSTPWFVALSDVNNDNQLDMISANTGSGSIGIFLGYGNGTFANMETYSTGTVSNPMSLAVGYVNNDEHLDIVVAIQNPDSIKVFLGYGNGTFEIIMTYSFGINAQTFWVVLSELNRDNHLDIVVVSNNIGVSIFLGNGDGTFRTQVTYSTGSGASPYDAVVTDFNQDNYYDIVVTNGASNEVAILFGDGNGNFEFTQAYSTGLNSGPYGIAVEDLNNDKQLEIVVVLWGTDNVGVLTQYYAANFAKQAINPTGSALHPHSIAVGDFNRDNRSDIVVVNSGTDNLGIRLGSSNGTFGPNMMYSIATNAYPQYVITVDINKDKDLDIVVVNSRNSSISVIMGYGNGSFVAQTMYSTGVESRPYAIAVGDFNNDYQQDLVIANSGTDNIGIFFGHNYASFQDQKTYSNKDCFTPNDVVVGHFNNDNYLDIAVVCGNSNNLAILLGYDDGCFADMITYSTGSNSYPNSLAIGDFNNDDQMDIVVVNYAANNIGLFLNYGNGSFANMITYSTGDGSTPRSAAVGDLNNDNLTDIVAVNSGHNSIGIIIGYGNGNFDKMITYSTGKFSNPYAAAISDLNNDGRLDIAVVNVEINEVCIFIGYGNVSFAILASYSTGYRSNPCWIIINDFNNDNRSDIATANFNSNYIGILLGYGNGSYASVVTYFSGDNSSPECVSADDFNNDNILDIAVANSYSNNIVVLFGVGDGTFLLGKAYSTGTGSVPISLAIGDFDNDARLDIVVANFQSNNIGIFLGYSHEPFGDITNYPTGDGSQPHSVAVADFNKDGYSDIVVTNYGTDNIGIFLGFGKRIFSTMIIYSTGIGSAPYAVAISDFNNDSQLDIVVTNSETNTVIIFLGNGNGTFSIVATYSTGVRSRPYTVAIGDFNNDNRSDIVIANSGTNAILILHGYGNGSFGNDMLYVLNYKYYPYSVAVTDLNQDNWMDIVIACYGTDNIETLVKMC</sequence>
<proteinExistence type="predicted"/>
<evidence type="ECO:0000313" key="5">
    <source>
        <dbReference type="Proteomes" id="UP000663870"/>
    </source>
</evidence>
<dbReference type="Proteomes" id="UP000663870">
    <property type="component" value="Unassembled WGS sequence"/>
</dbReference>
<dbReference type="Gene3D" id="2.130.10.130">
    <property type="entry name" value="Integrin alpha, N-terminal"/>
    <property type="match status" value="6"/>
</dbReference>
<protein>
    <submittedName>
        <fullName evidence="2">Uncharacterized protein</fullName>
    </submittedName>
</protein>
<dbReference type="Pfam" id="PF13517">
    <property type="entry name" value="FG-GAP_3"/>
    <property type="match status" value="12"/>
</dbReference>
<comment type="caution">
    <text evidence="2">The sequence shown here is derived from an EMBL/GenBank/DDBJ whole genome shotgun (WGS) entry which is preliminary data.</text>
</comment>
<gene>
    <name evidence="3" type="ORF">JXQ802_LOCUS52322</name>
    <name evidence="2" type="ORF">PYM288_LOCUS36001</name>
</gene>
<keyword evidence="5" id="KW-1185">Reference proteome</keyword>
<dbReference type="InterPro" id="IPR013517">
    <property type="entry name" value="FG-GAP"/>
</dbReference>
<reference evidence="2" key="1">
    <citation type="submission" date="2021-02" db="EMBL/GenBank/DDBJ databases">
        <authorList>
            <person name="Nowell W R."/>
        </authorList>
    </citation>
    <scope>NUCLEOTIDE SEQUENCE</scope>
</reference>
<dbReference type="Gene3D" id="2.30.30.100">
    <property type="match status" value="6"/>
</dbReference>
<dbReference type="InterPro" id="IPR028994">
    <property type="entry name" value="Integrin_alpha_N"/>
</dbReference>
<dbReference type="PANTHER" id="PTHR46580:SF4">
    <property type="entry name" value="ATP_GTP-BINDING PROTEIN"/>
    <property type="match status" value="1"/>
</dbReference>
<evidence type="ECO:0000313" key="4">
    <source>
        <dbReference type="Proteomes" id="UP000663854"/>
    </source>
</evidence>
<name>A0A815NIZ2_9BILA</name>